<reference evidence="3" key="1">
    <citation type="journal article" date="2014" name="Proc. Natl. Acad. Sci. U.S.A.">
        <title>Extensive sampling of basidiomycete genomes demonstrates inadequacy of the white-rot/brown-rot paradigm for wood decay fungi.</title>
        <authorList>
            <person name="Riley R."/>
            <person name="Salamov A.A."/>
            <person name="Brown D.W."/>
            <person name="Nagy L.G."/>
            <person name="Floudas D."/>
            <person name="Held B.W."/>
            <person name="Levasseur A."/>
            <person name="Lombard V."/>
            <person name="Morin E."/>
            <person name="Otillar R."/>
            <person name="Lindquist E.A."/>
            <person name="Sun H."/>
            <person name="LaButti K.M."/>
            <person name="Schmutz J."/>
            <person name="Jabbour D."/>
            <person name="Luo H."/>
            <person name="Baker S.E."/>
            <person name="Pisabarro A.G."/>
            <person name="Walton J.D."/>
            <person name="Blanchette R.A."/>
            <person name="Henrissat B."/>
            <person name="Martin F."/>
            <person name="Cullen D."/>
            <person name="Hibbett D.S."/>
            <person name="Grigoriev I.V."/>
        </authorList>
    </citation>
    <scope>NUCLEOTIDE SEQUENCE [LARGE SCALE GENOMIC DNA]</scope>
    <source>
        <strain evidence="3">CBS 339.88</strain>
    </source>
</reference>
<evidence type="ECO:0000313" key="3">
    <source>
        <dbReference type="Proteomes" id="UP000027222"/>
    </source>
</evidence>
<dbReference type="SUPFAM" id="SSF52047">
    <property type="entry name" value="RNI-like"/>
    <property type="match status" value="1"/>
</dbReference>
<sequence length="532" mass="60518">MNDESDADNTGPHWKRRAVEKKIAENEVHLTAARRAVQGFEEKRYELKELLNSTTPIMSSLPVDILSEIFIITTCSEWTNARKKRPVQFLIGRICRAWRRIAWSTQRLWGKVCLELSKNRWETQKHLLQGWIERGGNSPLELKFWVARDQRDWDPPSDVFQPIMTCCHRWTSLTCLRAFKNLALLLAHQEHHFPLLTIISIIHSGRTSQSQKYLTEWNFHSATPHLELLHLPNLSPGPSLGVSWACLTKLSFTFKVGSGGSSELLGLVSSLQTLDCTVRRSSAHLANIQIPIYYLPHLREISLDGETRLVMLLLSSFTTPALKSLELHIDGGSPSLLWTTTITELTRRSSCSLTYLDLEQNNITDEVHILDMLRQLSPSVTTFRLDCSSSFALSNTTIDYLNLSLQRNDGRPEECLPYLESFTYFGEVSFTLKAMSRLLKSRARRPDSESVSPRTAPSDLENEEMDTSSTASHPPNLSVNIYYRNIEWFQAKHPNDIRKFFEGLALHDGVDLELESTGFVGIEEGDSEDGSE</sequence>
<accession>A0A067T1Y8</accession>
<dbReference type="EMBL" id="KL142377">
    <property type="protein sequence ID" value="KDR77156.1"/>
    <property type="molecule type" value="Genomic_DNA"/>
</dbReference>
<dbReference type="AlphaFoldDB" id="A0A067T1Y8"/>
<organism evidence="2 3">
    <name type="scientific">Galerina marginata (strain CBS 339.88)</name>
    <dbReference type="NCBI Taxonomy" id="685588"/>
    <lineage>
        <taxon>Eukaryota</taxon>
        <taxon>Fungi</taxon>
        <taxon>Dikarya</taxon>
        <taxon>Basidiomycota</taxon>
        <taxon>Agaricomycotina</taxon>
        <taxon>Agaricomycetes</taxon>
        <taxon>Agaricomycetidae</taxon>
        <taxon>Agaricales</taxon>
        <taxon>Agaricineae</taxon>
        <taxon>Strophariaceae</taxon>
        <taxon>Galerina</taxon>
    </lineage>
</organism>
<protein>
    <submittedName>
        <fullName evidence="2">Uncharacterized protein</fullName>
    </submittedName>
</protein>
<feature type="region of interest" description="Disordered" evidence="1">
    <location>
        <begin position="443"/>
        <end position="474"/>
    </location>
</feature>
<proteinExistence type="predicted"/>
<dbReference type="HOGENOM" id="CLU_018544_14_0_1"/>
<evidence type="ECO:0000313" key="2">
    <source>
        <dbReference type="EMBL" id="KDR77156.1"/>
    </source>
</evidence>
<keyword evidence="3" id="KW-1185">Reference proteome</keyword>
<evidence type="ECO:0000256" key="1">
    <source>
        <dbReference type="SAM" id="MobiDB-lite"/>
    </source>
</evidence>
<dbReference type="Proteomes" id="UP000027222">
    <property type="component" value="Unassembled WGS sequence"/>
</dbReference>
<name>A0A067T1Y8_GALM3</name>
<gene>
    <name evidence="2" type="ORF">GALMADRAFT_246392</name>
</gene>
<dbReference type="OrthoDB" id="2845495at2759"/>